<dbReference type="EMBL" id="CAJNOR010001800">
    <property type="protein sequence ID" value="CAF1201284.1"/>
    <property type="molecule type" value="Genomic_DNA"/>
</dbReference>
<evidence type="ECO:0000259" key="6">
    <source>
        <dbReference type="PROSITE" id="PS50118"/>
    </source>
</evidence>
<dbReference type="AlphaFoldDB" id="A0A814WES9"/>
<feature type="compositionally biased region" description="Polar residues" evidence="5">
    <location>
        <begin position="184"/>
        <end position="198"/>
    </location>
</feature>
<evidence type="ECO:0000256" key="5">
    <source>
        <dbReference type="SAM" id="MobiDB-lite"/>
    </source>
</evidence>
<dbReference type="EMBL" id="CAJNOJ010000026">
    <property type="protein sequence ID" value="CAF0870484.1"/>
    <property type="molecule type" value="Genomic_DNA"/>
</dbReference>
<keyword evidence="3 4" id="KW-0539">Nucleus</keyword>
<gene>
    <name evidence="7" type="ORF">EDS130_LOCUS8267</name>
    <name evidence="8" type="ORF">XAT740_LOCUS23692</name>
</gene>
<evidence type="ECO:0000256" key="3">
    <source>
        <dbReference type="ARBA" id="ARBA00023242"/>
    </source>
</evidence>
<dbReference type="InterPro" id="IPR009071">
    <property type="entry name" value="HMG_box_dom"/>
</dbReference>
<evidence type="ECO:0000256" key="4">
    <source>
        <dbReference type="PROSITE-ProRule" id="PRU00267"/>
    </source>
</evidence>
<feature type="domain" description="HMG box" evidence="6">
    <location>
        <begin position="95"/>
        <end position="165"/>
    </location>
</feature>
<accession>A0A814WES9</accession>
<dbReference type="GO" id="GO:0005634">
    <property type="term" value="C:nucleus"/>
    <property type="evidence" value="ECO:0007669"/>
    <property type="project" value="UniProtKB-SubCell"/>
</dbReference>
<dbReference type="OrthoDB" id="10005868at2759"/>
<dbReference type="Gene3D" id="1.10.30.10">
    <property type="entry name" value="High mobility group box domain"/>
    <property type="match status" value="1"/>
</dbReference>
<evidence type="ECO:0000256" key="2">
    <source>
        <dbReference type="ARBA" id="ARBA00023125"/>
    </source>
</evidence>
<dbReference type="Proteomes" id="UP000663828">
    <property type="component" value="Unassembled WGS sequence"/>
</dbReference>
<dbReference type="PROSITE" id="PS50118">
    <property type="entry name" value="HMG_BOX_2"/>
    <property type="match status" value="1"/>
</dbReference>
<sequence length="562" mass="64696">MTKKKSAGPSNKFVSGEVLKEIQSCRPLRLFIKKQRKKGNETPPFALRSEFLQTSSEKQLKYFQKAIDKYIQLLDEKDIDERAQIEGQLLENVLSKREQKVYFESLNAPKKHLYNAAAYYAEINKQEHNENAKAWKLLTPDEKKPYTQMLNDAKEEYAAQVKNFTENLPDRLKCEYLSFIKPTQPATQGSGESTTSEPIKQRRKSVQPLLENFQLPTNEAASQKLTRSQLDDLHKCQPSILYYENKVSDDEKPTFANTTAKNTYIRSLFNQLSEKKRHKFILKATKKWEEYLQSHPDVPENQIPTLHLLLSKNDDIHYYFSTLGLPARPPISALYLYGNERQQTGSQQNWADLSQGTKDEYIKRLTKIKAEYHQNLVEFVEKTLPSDYIRLEFFRNVKVASKDYEAATKDRVPDRDEGQLKITQYLKPKKPIDSGEMNEFDRIKQQLLATPLTNEQKKLVDRLGQVMKKYLGGESIDTKKSSSGKDSAKPVSSHRASTTSNEVVLINGDVSADDAEPKPSKNKKKRKHEKDDVDVENTTSTKSSHHDQDKQSSTSSSMKKRK</sequence>
<feature type="region of interest" description="Disordered" evidence="5">
    <location>
        <begin position="475"/>
        <end position="562"/>
    </location>
</feature>
<evidence type="ECO:0000256" key="1">
    <source>
        <dbReference type="ARBA" id="ARBA00004123"/>
    </source>
</evidence>
<dbReference type="GO" id="GO:0003677">
    <property type="term" value="F:DNA binding"/>
    <property type="evidence" value="ECO:0007669"/>
    <property type="project" value="UniProtKB-UniRule"/>
</dbReference>
<name>A0A814WES9_ADIRI</name>
<dbReference type="PANTHER" id="PTHR46318:SF6">
    <property type="entry name" value="CHROMOSOME UNDETERMINED SCAFFOLD_121, WHOLE GENOME SHOTGUN SEQUENCE"/>
    <property type="match status" value="1"/>
</dbReference>
<evidence type="ECO:0000313" key="9">
    <source>
        <dbReference type="Proteomes" id="UP000663828"/>
    </source>
</evidence>
<dbReference type="CDD" id="cd00084">
    <property type="entry name" value="HMG-box_SF"/>
    <property type="match status" value="1"/>
</dbReference>
<dbReference type="PANTHER" id="PTHR46318">
    <property type="entry name" value="UPSTREAM BINDING TRANSCRIPTION FACTOR"/>
    <property type="match status" value="1"/>
</dbReference>
<dbReference type="InterPro" id="IPR036910">
    <property type="entry name" value="HMG_box_dom_sf"/>
</dbReference>
<reference evidence="8" key="1">
    <citation type="submission" date="2021-02" db="EMBL/GenBank/DDBJ databases">
        <authorList>
            <person name="Nowell W R."/>
        </authorList>
    </citation>
    <scope>NUCLEOTIDE SEQUENCE</scope>
</reference>
<dbReference type="SUPFAM" id="SSF47095">
    <property type="entry name" value="HMG-box"/>
    <property type="match status" value="2"/>
</dbReference>
<proteinExistence type="predicted"/>
<feature type="compositionally biased region" description="Polar residues" evidence="5">
    <location>
        <begin position="551"/>
        <end position="562"/>
    </location>
</feature>
<dbReference type="InterPro" id="IPR051762">
    <property type="entry name" value="UBF1"/>
</dbReference>
<keyword evidence="9" id="KW-1185">Reference proteome</keyword>
<comment type="subcellular location">
    <subcellularLocation>
        <location evidence="1">Nucleus</location>
    </subcellularLocation>
</comment>
<dbReference type="Proteomes" id="UP000663852">
    <property type="component" value="Unassembled WGS sequence"/>
</dbReference>
<protein>
    <recommendedName>
        <fullName evidence="6">HMG box domain-containing protein</fullName>
    </recommendedName>
</protein>
<comment type="caution">
    <text evidence="8">The sequence shown here is derived from an EMBL/GenBank/DDBJ whole genome shotgun (WGS) entry which is preliminary data.</text>
</comment>
<feature type="DNA-binding region" description="HMG box" evidence="4">
    <location>
        <begin position="95"/>
        <end position="165"/>
    </location>
</feature>
<organism evidence="8 9">
    <name type="scientific">Adineta ricciae</name>
    <name type="common">Rotifer</name>
    <dbReference type="NCBI Taxonomy" id="249248"/>
    <lineage>
        <taxon>Eukaryota</taxon>
        <taxon>Metazoa</taxon>
        <taxon>Spiralia</taxon>
        <taxon>Gnathifera</taxon>
        <taxon>Rotifera</taxon>
        <taxon>Eurotatoria</taxon>
        <taxon>Bdelloidea</taxon>
        <taxon>Adinetida</taxon>
        <taxon>Adinetidae</taxon>
        <taxon>Adineta</taxon>
    </lineage>
</organism>
<feature type="region of interest" description="Disordered" evidence="5">
    <location>
        <begin position="183"/>
        <end position="203"/>
    </location>
</feature>
<evidence type="ECO:0000313" key="7">
    <source>
        <dbReference type="EMBL" id="CAF0870484.1"/>
    </source>
</evidence>
<evidence type="ECO:0000313" key="8">
    <source>
        <dbReference type="EMBL" id="CAF1201284.1"/>
    </source>
</evidence>
<keyword evidence="2 4" id="KW-0238">DNA-binding</keyword>